<dbReference type="AlphaFoldDB" id="A0A4R7K8G5"/>
<evidence type="ECO:0000313" key="3">
    <source>
        <dbReference type="Proteomes" id="UP000295325"/>
    </source>
</evidence>
<gene>
    <name evidence="2" type="ORF">EDD71_13413</name>
</gene>
<proteinExistence type="predicted"/>
<keyword evidence="1" id="KW-0472">Membrane</keyword>
<protein>
    <submittedName>
        <fullName evidence="2">Uncharacterized protein</fullName>
    </submittedName>
</protein>
<comment type="caution">
    <text evidence="2">The sequence shown here is derived from an EMBL/GenBank/DDBJ whole genome shotgun (WGS) entry which is preliminary data.</text>
</comment>
<evidence type="ECO:0000256" key="1">
    <source>
        <dbReference type="SAM" id="Phobius"/>
    </source>
</evidence>
<evidence type="ECO:0000313" key="2">
    <source>
        <dbReference type="EMBL" id="TDT47627.1"/>
    </source>
</evidence>
<dbReference type="OrthoDB" id="1951815at2"/>
<sequence>MLKKGIVIFSVAAIILTASFFAGYFVMKMAAEKSNSMSFSQQLNKNGMVFAKQSDDGNRSIVDGNTKIIKVETYELLPMYQRRVEERANEQIIGYNLEKVKKYFKEQGYKDVQYSSENNEIIAQKKISNLAPSNCYIIKADEERVYIYKSDQNGNMIPLKHDEISIDDIDISMQNEIKNGKVFEEKEKFLTYINEDLELDINLDDGVI</sequence>
<reference evidence="2 3" key="1">
    <citation type="submission" date="2019-03" db="EMBL/GenBank/DDBJ databases">
        <title>Genomic Encyclopedia of Type Strains, Phase IV (KMG-IV): sequencing the most valuable type-strain genomes for metagenomic binning, comparative biology and taxonomic classification.</title>
        <authorList>
            <person name="Goeker M."/>
        </authorList>
    </citation>
    <scope>NUCLEOTIDE SEQUENCE [LARGE SCALE GENOMIC DNA]</scope>
    <source>
        <strain evidence="2 3">DSM 24455</strain>
    </source>
</reference>
<accession>A0A4R7K8G5</accession>
<dbReference type="RefSeq" id="WP_133629321.1">
    <property type="nucleotide sequence ID" value="NZ_SOAZ01000034.1"/>
</dbReference>
<organism evidence="2 3">
    <name type="scientific">Fonticella tunisiensis</name>
    <dbReference type="NCBI Taxonomy" id="1096341"/>
    <lineage>
        <taxon>Bacteria</taxon>
        <taxon>Bacillati</taxon>
        <taxon>Bacillota</taxon>
        <taxon>Clostridia</taxon>
        <taxon>Eubacteriales</taxon>
        <taxon>Clostridiaceae</taxon>
        <taxon>Fonticella</taxon>
    </lineage>
</organism>
<keyword evidence="3" id="KW-1185">Reference proteome</keyword>
<keyword evidence="1" id="KW-1133">Transmembrane helix</keyword>
<name>A0A4R7K8G5_9CLOT</name>
<feature type="transmembrane region" description="Helical" evidence="1">
    <location>
        <begin position="6"/>
        <end position="27"/>
    </location>
</feature>
<dbReference type="EMBL" id="SOAZ01000034">
    <property type="protein sequence ID" value="TDT47627.1"/>
    <property type="molecule type" value="Genomic_DNA"/>
</dbReference>
<keyword evidence="1" id="KW-0812">Transmembrane</keyword>
<dbReference type="Proteomes" id="UP000295325">
    <property type="component" value="Unassembled WGS sequence"/>
</dbReference>